<dbReference type="Proteomes" id="UP000033052">
    <property type="component" value="Chromosome"/>
</dbReference>
<organism evidence="1 2">
    <name type="scientific">Clostridium sporogenes</name>
    <dbReference type="NCBI Taxonomy" id="1509"/>
    <lineage>
        <taxon>Bacteria</taxon>
        <taxon>Bacillati</taxon>
        <taxon>Bacillota</taxon>
        <taxon>Clostridia</taxon>
        <taxon>Eubacteriales</taxon>
        <taxon>Clostridiaceae</taxon>
        <taxon>Clostridium</taxon>
    </lineage>
</organism>
<reference evidence="1 2" key="1">
    <citation type="journal article" date="2015" name="PLoS ONE">
        <title>A universal mariner transposon system for forward genetic studies in the genus clostridium.</title>
        <authorList>
            <person name="Zhang Y."/>
            <person name="Grosse-Honebrink A."/>
            <person name="Minton N.P."/>
        </authorList>
    </citation>
    <scope>NUCLEOTIDE SEQUENCE [LARGE SCALE GENOMIC DNA]</scope>
    <source>
        <strain evidence="1 2">NCIMB 10696</strain>
    </source>
</reference>
<proteinExistence type="predicted"/>
<dbReference type="RefSeq" id="WP_033061452.1">
    <property type="nucleotide sequence ID" value="NZ_CP009225.1"/>
</dbReference>
<dbReference type="GeneID" id="92940131"/>
<accession>A0A7U4LPE1</accession>
<dbReference type="EMBL" id="CP009225">
    <property type="protein sequence ID" value="AKC64209.1"/>
    <property type="molecule type" value="Genomic_DNA"/>
</dbReference>
<name>A0A7U4LPE1_CLOSG</name>
<dbReference type="AlphaFoldDB" id="A0A7U4LPE1"/>
<evidence type="ECO:0000313" key="1">
    <source>
        <dbReference type="EMBL" id="AKC64209.1"/>
    </source>
</evidence>
<gene>
    <name evidence="1" type="ORF">CLSPO_c35190</name>
</gene>
<protein>
    <submittedName>
        <fullName evidence="1">Uncharacterized protein</fullName>
    </submittedName>
</protein>
<sequence>MNRAYITELFNRDRLAFTSLSKCGYCTNEQLKNYVADTRIKHYVYDGYVKKEVFNKNNGEQLIGYKLTNEGRKLLENEWGVKSHYIAQSIRHDIGIANKYFSISQEQKETWKTETELRHEFIERLEEIKHEDYSRYEELNNMLEERQISIPDASYEIENGIEVCYEVITNSYPQDEILAKENYIEIMNVKYETVRV</sequence>
<evidence type="ECO:0000313" key="2">
    <source>
        <dbReference type="Proteomes" id="UP000033052"/>
    </source>
</evidence>
<dbReference type="KEGG" id="cld:CLSPO_c35190"/>